<dbReference type="Proteomes" id="UP000266841">
    <property type="component" value="Unassembled WGS sequence"/>
</dbReference>
<evidence type="ECO:0000313" key="1">
    <source>
        <dbReference type="EMBL" id="EJK72000.1"/>
    </source>
</evidence>
<accession>K0T2L4</accession>
<evidence type="ECO:0000313" key="2">
    <source>
        <dbReference type="Proteomes" id="UP000266841"/>
    </source>
</evidence>
<protein>
    <submittedName>
        <fullName evidence="1">Uncharacterized protein</fullName>
    </submittedName>
</protein>
<proteinExistence type="predicted"/>
<keyword evidence="2" id="KW-1185">Reference proteome</keyword>
<dbReference type="EMBL" id="AGNL01006493">
    <property type="protein sequence ID" value="EJK72000.1"/>
    <property type="molecule type" value="Genomic_DNA"/>
</dbReference>
<name>K0T2L4_THAOC</name>
<reference evidence="1 2" key="1">
    <citation type="journal article" date="2012" name="Genome Biol.">
        <title>Genome and low-iron response of an oceanic diatom adapted to chronic iron limitation.</title>
        <authorList>
            <person name="Lommer M."/>
            <person name="Specht M."/>
            <person name="Roy A.S."/>
            <person name="Kraemer L."/>
            <person name="Andreson R."/>
            <person name="Gutowska M.A."/>
            <person name="Wolf J."/>
            <person name="Bergner S.V."/>
            <person name="Schilhabel M.B."/>
            <person name="Klostermeier U.C."/>
            <person name="Beiko R.G."/>
            <person name="Rosenstiel P."/>
            <person name="Hippler M."/>
            <person name="Laroche J."/>
        </authorList>
    </citation>
    <scope>NUCLEOTIDE SEQUENCE [LARGE SCALE GENOMIC DNA]</scope>
    <source>
        <strain evidence="1 2">CCMP1005</strain>
    </source>
</reference>
<sequence>MSDVCCKTQRIEKYELTKVNPDSKEAKTEQAAADLLIELGLEDLEDPTPALLSFTAHTGYMSNVEYCM</sequence>
<organism evidence="1 2">
    <name type="scientific">Thalassiosira oceanica</name>
    <name type="common">Marine diatom</name>
    <dbReference type="NCBI Taxonomy" id="159749"/>
    <lineage>
        <taxon>Eukaryota</taxon>
        <taxon>Sar</taxon>
        <taxon>Stramenopiles</taxon>
        <taxon>Ochrophyta</taxon>
        <taxon>Bacillariophyta</taxon>
        <taxon>Coscinodiscophyceae</taxon>
        <taxon>Thalassiosirophycidae</taxon>
        <taxon>Thalassiosirales</taxon>
        <taxon>Thalassiosiraceae</taxon>
        <taxon>Thalassiosira</taxon>
    </lineage>
</organism>
<comment type="caution">
    <text evidence="1">The sequence shown here is derived from an EMBL/GenBank/DDBJ whole genome shotgun (WGS) entry which is preliminary data.</text>
</comment>
<gene>
    <name evidence="1" type="ORF">THAOC_06508</name>
</gene>
<dbReference type="AlphaFoldDB" id="K0T2L4"/>